<dbReference type="RefSeq" id="WP_058470890.1">
    <property type="nucleotide sequence ID" value="NZ_CAAAIC010000003.1"/>
</dbReference>
<proteinExistence type="predicted"/>
<evidence type="ECO:0000259" key="3">
    <source>
        <dbReference type="PROSITE" id="PS50110"/>
    </source>
</evidence>
<comment type="caution">
    <text evidence="4">The sequence shown here is derived from an EMBL/GenBank/DDBJ whole genome shotgun (WGS) entry which is preliminary data.</text>
</comment>
<name>A0A0W0VAC6_9GAMM</name>
<dbReference type="AlphaFoldDB" id="A0A0W0VAC6"/>
<feature type="region of interest" description="Disordered" evidence="2">
    <location>
        <begin position="209"/>
        <end position="229"/>
    </location>
</feature>
<dbReference type="Proteomes" id="UP000055035">
    <property type="component" value="Unassembled WGS sequence"/>
</dbReference>
<dbReference type="SUPFAM" id="SSF52172">
    <property type="entry name" value="CheY-like"/>
    <property type="match status" value="1"/>
</dbReference>
<feature type="compositionally biased region" description="Basic residues" evidence="2">
    <location>
        <begin position="220"/>
        <end position="229"/>
    </location>
</feature>
<keyword evidence="1" id="KW-0597">Phosphoprotein</keyword>
<sequence length="229" mass="25377">MMSIIVLVDDNSINQLLIKKMITTLFGQSCELKIISFKSGTQANEFFLDTRNQYDIVILDGNLETDTTNTNSKISNSIAFFEKTSQPQAFNGPDVAITILEKNPNANIVVWTDDETMLSRFKTIFTQKKGSDLLLQLKKPCNLDNLKEVLTPLIFKKAPKIPNEISSECPSAHTEASNSTNFESMASVKPPSKCPKLFKEASTASTTLLVPDDSSDTSPTRRRAFSSIL</sequence>
<protein>
    <recommendedName>
        <fullName evidence="3">Response regulatory domain-containing protein</fullName>
    </recommendedName>
</protein>
<dbReference type="EMBL" id="LNYJ01000011">
    <property type="protein sequence ID" value="KTD17091.1"/>
    <property type="molecule type" value="Genomic_DNA"/>
</dbReference>
<feature type="region of interest" description="Disordered" evidence="2">
    <location>
        <begin position="166"/>
        <end position="188"/>
    </location>
</feature>
<evidence type="ECO:0000256" key="1">
    <source>
        <dbReference type="PROSITE-ProRule" id="PRU00169"/>
    </source>
</evidence>
<evidence type="ECO:0000313" key="5">
    <source>
        <dbReference type="Proteomes" id="UP000055035"/>
    </source>
</evidence>
<gene>
    <name evidence="4" type="ORF">Ljor_1397</name>
</gene>
<dbReference type="PROSITE" id="PS50110">
    <property type="entry name" value="RESPONSE_REGULATORY"/>
    <property type="match status" value="1"/>
</dbReference>
<accession>A0A0W0VAC6</accession>
<dbReference type="STRING" id="456.Ljor_1397"/>
<evidence type="ECO:0000313" key="4">
    <source>
        <dbReference type="EMBL" id="KTD17091.1"/>
    </source>
</evidence>
<feature type="modified residue" description="4-aspartylphosphate" evidence="1">
    <location>
        <position position="60"/>
    </location>
</feature>
<organism evidence="4 5">
    <name type="scientific">Legionella jordanis</name>
    <dbReference type="NCBI Taxonomy" id="456"/>
    <lineage>
        <taxon>Bacteria</taxon>
        <taxon>Pseudomonadati</taxon>
        <taxon>Pseudomonadota</taxon>
        <taxon>Gammaproteobacteria</taxon>
        <taxon>Legionellales</taxon>
        <taxon>Legionellaceae</taxon>
        <taxon>Legionella</taxon>
    </lineage>
</organism>
<dbReference type="PATRIC" id="fig|456.5.peg.1494"/>
<feature type="domain" description="Response regulatory" evidence="3">
    <location>
        <begin position="4"/>
        <end position="154"/>
    </location>
</feature>
<dbReference type="Gene3D" id="3.40.50.2300">
    <property type="match status" value="1"/>
</dbReference>
<evidence type="ECO:0000256" key="2">
    <source>
        <dbReference type="SAM" id="MobiDB-lite"/>
    </source>
</evidence>
<dbReference type="GO" id="GO:0000160">
    <property type="term" value="P:phosphorelay signal transduction system"/>
    <property type="evidence" value="ECO:0007669"/>
    <property type="project" value="InterPro"/>
</dbReference>
<feature type="compositionally biased region" description="Polar residues" evidence="2">
    <location>
        <begin position="166"/>
        <end position="184"/>
    </location>
</feature>
<dbReference type="InterPro" id="IPR001789">
    <property type="entry name" value="Sig_transdc_resp-reg_receiver"/>
</dbReference>
<keyword evidence="5" id="KW-1185">Reference proteome</keyword>
<reference evidence="4 5" key="1">
    <citation type="submission" date="2015-11" db="EMBL/GenBank/DDBJ databases">
        <title>Genomic analysis of 38 Legionella species identifies large and diverse effector repertoires.</title>
        <authorList>
            <person name="Burstein D."/>
            <person name="Amaro F."/>
            <person name="Zusman T."/>
            <person name="Lifshitz Z."/>
            <person name="Cohen O."/>
            <person name="Gilbert J.A."/>
            <person name="Pupko T."/>
            <person name="Shuman H.A."/>
            <person name="Segal G."/>
        </authorList>
    </citation>
    <scope>NUCLEOTIDE SEQUENCE [LARGE SCALE GENOMIC DNA]</scope>
    <source>
        <strain evidence="4 5">BL-540</strain>
    </source>
</reference>
<dbReference type="InterPro" id="IPR011006">
    <property type="entry name" value="CheY-like_superfamily"/>
</dbReference>